<dbReference type="EMBL" id="BGPR01001551">
    <property type="protein sequence ID" value="GBM56542.1"/>
    <property type="molecule type" value="Genomic_DNA"/>
</dbReference>
<dbReference type="Pfam" id="PF02257">
    <property type="entry name" value="RFX_DNA_binding"/>
    <property type="match status" value="1"/>
</dbReference>
<keyword evidence="1" id="KW-0238">DNA-binding</keyword>
<dbReference type="Pfam" id="PF25340">
    <property type="entry name" value="BCD_RFX"/>
    <property type="match status" value="1"/>
</dbReference>
<gene>
    <name evidence="4" type="primary">RFX4</name>
    <name evidence="4" type="ORF">AVEN_38698_1</name>
</gene>
<dbReference type="GO" id="GO:0000978">
    <property type="term" value="F:RNA polymerase II cis-regulatory region sequence-specific DNA binding"/>
    <property type="evidence" value="ECO:0007669"/>
    <property type="project" value="TreeGrafter"/>
</dbReference>
<evidence type="ECO:0000259" key="2">
    <source>
        <dbReference type="Pfam" id="PF02257"/>
    </source>
</evidence>
<evidence type="ECO:0000256" key="1">
    <source>
        <dbReference type="ARBA" id="ARBA00023125"/>
    </source>
</evidence>
<accession>A0A4Y2GRF5</accession>
<proteinExistence type="predicted"/>
<dbReference type="InterPro" id="IPR003150">
    <property type="entry name" value="DNA-bd_RFX"/>
</dbReference>
<dbReference type="Gene3D" id="1.10.10.10">
    <property type="entry name" value="Winged helix-like DNA-binding domain superfamily/Winged helix DNA-binding domain"/>
    <property type="match status" value="1"/>
</dbReference>
<dbReference type="InterPro" id="IPR039779">
    <property type="entry name" value="RFX-like"/>
</dbReference>
<dbReference type="InterPro" id="IPR036388">
    <property type="entry name" value="WH-like_DNA-bd_sf"/>
</dbReference>
<keyword evidence="5" id="KW-1185">Reference proteome</keyword>
<evidence type="ECO:0000313" key="5">
    <source>
        <dbReference type="Proteomes" id="UP000499080"/>
    </source>
</evidence>
<dbReference type="InterPro" id="IPR057321">
    <property type="entry name" value="RFX1-4/6/8-like_BCD"/>
</dbReference>
<reference evidence="4 5" key="1">
    <citation type="journal article" date="2019" name="Sci. Rep.">
        <title>Orb-weaving spider Araneus ventricosus genome elucidates the spidroin gene catalogue.</title>
        <authorList>
            <person name="Kono N."/>
            <person name="Nakamura H."/>
            <person name="Ohtoshi R."/>
            <person name="Moran D.A.P."/>
            <person name="Shinohara A."/>
            <person name="Yoshida Y."/>
            <person name="Fujiwara M."/>
            <person name="Mori M."/>
            <person name="Tomita M."/>
            <person name="Arakawa K."/>
        </authorList>
    </citation>
    <scope>NUCLEOTIDE SEQUENCE [LARGE SCALE GENOMIC DNA]</scope>
</reference>
<protein>
    <submittedName>
        <fullName evidence="4">Transcription factor RFX4</fullName>
    </submittedName>
</protein>
<sequence>MGCNMSLKIHFLHSHLEFYRENLGSVRDEHGERFHQDILNMGARYQGKWNPKMKADYFLDIENGYSSSQAQSTGQVHKKVKIIRQQFPQLTTRRLGTRGQSRYHYYGIAIRENSTYFQVSFSKKGATGCEPRRDASKQAPLYATRARTGTVLPEFPSVKDLHLPPTVDVDKMSTFLMMYRTHCQRLLDTIVRASFDEVQNFLLHFWQGIPPHLLPILESNALVNLVGVCDCILYRTISNVLLPSMLHTLPESLTKVVRKFAEELDCWLKAAIAHLPDNLKIVKLEMATRFAHTLRRQMSLNHLAQASRMVVHNSDITSQMLHDWRQLDLDAICRETLFSTEHNATTCQLILKSKQGDFVILNCVQIKEKTPEPTPYYTDFHATGRLIYGNRFTIYQDCGSSAE</sequence>
<evidence type="ECO:0000259" key="3">
    <source>
        <dbReference type="Pfam" id="PF25340"/>
    </source>
</evidence>
<dbReference type="OrthoDB" id="6418744at2759"/>
<dbReference type="InterPro" id="IPR036390">
    <property type="entry name" value="WH_DNA-bd_sf"/>
</dbReference>
<dbReference type="AlphaFoldDB" id="A0A4Y2GRF5"/>
<name>A0A4Y2GRF5_ARAVE</name>
<organism evidence="4 5">
    <name type="scientific">Araneus ventricosus</name>
    <name type="common">Orbweaver spider</name>
    <name type="synonym">Epeira ventricosa</name>
    <dbReference type="NCBI Taxonomy" id="182803"/>
    <lineage>
        <taxon>Eukaryota</taxon>
        <taxon>Metazoa</taxon>
        <taxon>Ecdysozoa</taxon>
        <taxon>Arthropoda</taxon>
        <taxon>Chelicerata</taxon>
        <taxon>Arachnida</taxon>
        <taxon>Araneae</taxon>
        <taxon>Araneomorphae</taxon>
        <taxon>Entelegynae</taxon>
        <taxon>Araneoidea</taxon>
        <taxon>Araneidae</taxon>
        <taxon>Araneus</taxon>
    </lineage>
</organism>
<dbReference type="PANTHER" id="PTHR12619:SF5">
    <property type="entry name" value="TRANSCRIPTION FACTOR RFX4"/>
    <property type="match status" value="1"/>
</dbReference>
<dbReference type="Proteomes" id="UP000499080">
    <property type="component" value="Unassembled WGS sequence"/>
</dbReference>
<dbReference type="PANTHER" id="PTHR12619">
    <property type="entry name" value="RFX TRANSCRIPTION FACTOR FAMILY"/>
    <property type="match status" value="1"/>
</dbReference>
<feature type="domain" description="RFX1-4/6/8-like BCD" evidence="3">
    <location>
        <begin position="175"/>
        <end position="349"/>
    </location>
</feature>
<comment type="caution">
    <text evidence="4">The sequence shown here is derived from an EMBL/GenBank/DDBJ whole genome shotgun (WGS) entry which is preliminary data.</text>
</comment>
<evidence type="ECO:0000313" key="4">
    <source>
        <dbReference type="EMBL" id="GBM56542.1"/>
    </source>
</evidence>
<dbReference type="GO" id="GO:0000981">
    <property type="term" value="F:DNA-binding transcription factor activity, RNA polymerase II-specific"/>
    <property type="evidence" value="ECO:0007669"/>
    <property type="project" value="TreeGrafter"/>
</dbReference>
<feature type="domain" description="RFX-type winged-helix" evidence="2">
    <location>
        <begin position="81"/>
        <end position="111"/>
    </location>
</feature>
<dbReference type="SUPFAM" id="SSF46785">
    <property type="entry name" value="Winged helix' DNA-binding domain"/>
    <property type="match status" value="1"/>
</dbReference>